<dbReference type="SUPFAM" id="SSF56399">
    <property type="entry name" value="ADP-ribosylation"/>
    <property type="match status" value="1"/>
</dbReference>
<keyword evidence="2" id="KW-1185">Reference proteome</keyword>
<proteinExistence type="predicted"/>
<dbReference type="EMBL" id="BMYK01000010">
    <property type="protein sequence ID" value="GHC88120.1"/>
    <property type="molecule type" value="Genomic_DNA"/>
</dbReference>
<evidence type="ECO:0000313" key="1">
    <source>
        <dbReference type="EMBL" id="GHC88120.1"/>
    </source>
</evidence>
<comment type="caution">
    <text evidence="1">The sequence shown here is derived from an EMBL/GenBank/DDBJ whole genome shotgun (WGS) entry which is preliminary data.</text>
</comment>
<reference evidence="2" key="1">
    <citation type="journal article" date="2019" name="Int. J. Syst. Evol. Microbiol.">
        <title>The Global Catalogue of Microorganisms (GCM) 10K type strain sequencing project: providing services to taxonomists for standard genome sequencing and annotation.</title>
        <authorList>
            <consortium name="The Broad Institute Genomics Platform"/>
            <consortium name="The Broad Institute Genome Sequencing Center for Infectious Disease"/>
            <person name="Wu L."/>
            <person name="Ma J."/>
        </authorList>
    </citation>
    <scope>NUCLEOTIDE SEQUENCE [LARGE SCALE GENOMIC DNA]</scope>
    <source>
        <strain evidence="2">KCTC 23314</strain>
    </source>
</reference>
<dbReference type="Proteomes" id="UP000626210">
    <property type="component" value="Unassembled WGS sequence"/>
</dbReference>
<accession>A0ABQ3G3U0</accession>
<sequence length="234" mass="25891">MNDGTLLLGFHGCDVTTRDDLLTGRLGGLSPSENKYDWLGPGVYFFENDMDRARAFAQSACDYPERLYTRRPIATPAVVGAVLCVSRSIDMTTQAGMTVWQHAYLQLLSMSEASGEPMPTNEEAPAGEDTVLVRKLDYAVFSAAHKQAALSKQARYQLVRGAFLQGDRLSSSTTEFRWLSHIQLAVTDPGCILAWFLPKGDKLLTPDQFAVAKQAYVAADQARRQSKPRVRAKR</sequence>
<evidence type="ECO:0000313" key="2">
    <source>
        <dbReference type="Proteomes" id="UP000626210"/>
    </source>
</evidence>
<evidence type="ECO:0008006" key="3">
    <source>
        <dbReference type="Google" id="ProtNLM"/>
    </source>
</evidence>
<organism evidence="1 2">
    <name type="scientific">Pseudorhodoferax aquiterrae</name>
    <dbReference type="NCBI Taxonomy" id="747304"/>
    <lineage>
        <taxon>Bacteria</taxon>
        <taxon>Pseudomonadati</taxon>
        <taxon>Pseudomonadota</taxon>
        <taxon>Betaproteobacteria</taxon>
        <taxon>Burkholderiales</taxon>
        <taxon>Comamonadaceae</taxon>
    </lineage>
</organism>
<name>A0ABQ3G3U0_9BURK</name>
<protein>
    <recommendedName>
        <fullName evidence="3">DUF3990 domain-containing protein</fullName>
    </recommendedName>
</protein>
<dbReference type="RefSeq" id="WP_189688217.1">
    <property type="nucleotide sequence ID" value="NZ_BMYK01000010.1"/>
</dbReference>
<gene>
    <name evidence="1" type="ORF">GCM10007320_34990</name>
</gene>